<dbReference type="Pfam" id="PF24626">
    <property type="entry name" value="SH3_Tf2-1"/>
    <property type="match status" value="1"/>
</dbReference>
<feature type="domain" description="Tf2-1-like SH3-like" evidence="1">
    <location>
        <begin position="80"/>
        <end position="145"/>
    </location>
</feature>
<evidence type="ECO:0000259" key="1">
    <source>
        <dbReference type="Pfam" id="PF24626"/>
    </source>
</evidence>
<evidence type="ECO:0000313" key="3">
    <source>
        <dbReference type="Proteomes" id="UP000077684"/>
    </source>
</evidence>
<reference evidence="2" key="2">
    <citation type="journal article" date="2019" name="IMA Fungus">
        <title>Genome sequencing and comparison of five Tilletia species to identify candidate genes for the detection of regulated species infecting wheat.</title>
        <authorList>
            <person name="Nguyen H.D.T."/>
            <person name="Sultana T."/>
            <person name="Kesanakurti P."/>
            <person name="Hambleton S."/>
        </authorList>
    </citation>
    <scope>NUCLEOTIDE SEQUENCE</scope>
    <source>
        <strain evidence="2">DAOMC 236426</strain>
    </source>
</reference>
<dbReference type="Proteomes" id="UP000077684">
    <property type="component" value="Unassembled WGS sequence"/>
</dbReference>
<sequence>MAYNGQKQESTTQSPYLMVFGKEPALFTLKTVTTLADPTGLKVNDIFAIHADAQAEMELARERQRRAYNSRHQPMEFAVGDHVLVDLTNYRLRLDPTDVARSKLGPKYAGPFPVKSRVGRLAYELSVPPWFKAHPVLPITALEPFKGDPATSTPRPQAGIAAEGGRDELRVKAFLGRRPSALAGGTRFDYLVKWDGEPPTWQSDNRLPLLAWARDAFEKRARTELGMKRLRHHSTIVLPEARSRAMELEAEDKLPEGVA</sequence>
<accession>A0A8X7MZG6</accession>
<protein>
    <recommendedName>
        <fullName evidence="1">Tf2-1-like SH3-like domain-containing protein</fullName>
    </recommendedName>
</protein>
<keyword evidence="3" id="KW-1185">Reference proteome</keyword>
<reference evidence="2" key="1">
    <citation type="submission" date="2016-04" db="EMBL/GenBank/DDBJ databases">
        <authorList>
            <person name="Nguyen H.D."/>
            <person name="Samba Siva P."/>
            <person name="Cullis J."/>
            <person name="Levesque C.A."/>
            <person name="Hambleton S."/>
        </authorList>
    </citation>
    <scope>NUCLEOTIDE SEQUENCE</scope>
    <source>
        <strain evidence="2">DAOMC 236426</strain>
    </source>
</reference>
<dbReference type="AlphaFoldDB" id="A0A8X7MZG6"/>
<dbReference type="EMBL" id="LWDE02000049">
    <property type="protein sequence ID" value="KAE8254517.1"/>
    <property type="molecule type" value="Genomic_DNA"/>
</dbReference>
<evidence type="ECO:0000313" key="2">
    <source>
        <dbReference type="EMBL" id="KAE8254517.1"/>
    </source>
</evidence>
<name>A0A8X7MZG6_9BASI</name>
<organism evidence="2 3">
    <name type="scientific">Tilletia controversa</name>
    <name type="common">dwarf bunt fungus</name>
    <dbReference type="NCBI Taxonomy" id="13291"/>
    <lineage>
        <taxon>Eukaryota</taxon>
        <taxon>Fungi</taxon>
        <taxon>Dikarya</taxon>
        <taxon>Basidiomycota</taxon>
        <taxon>Ustilaginomycotina</taxon>
        <taxon>Exobasidiomycetes</taxon>
        <taxon>Tilletiales</taxon>
        <taxon>Tilletiaceae</taxon>
        <taxon>Tilletia</taxon>
    </lineage>
</organism>
<proteinExistence type="predicted"/>
<gene>
    <name evidence="2" type="ORF">A4X06_0g861</name>
</gene>
<dbReference type="InterPro" id="IPR056924">
    <property type="entry name" value="SH3_Tf2-1"/>
</dbReference>
<comment type="caution">
    <text evidence="2">The sequence shown here is derived from an EMBL/GenBank/DDBJ whole genome shotgun (WGS) entry which is preliminary data.</text>
</comment>